<dbReference type="Gene3D" id="2.115.10.20">
    <property type="entry name" value="Glycosyl hydrolase domain, family 43"/>
    <property type="match status" value="1"/>
</dbReference>
<dbReference type="Pfam" id="PF04616">
    <property type="entry name" value="Glyco_hydro_43"/>
    <property type="match status" value="1"/>
</dbReference>
<evidence type="ECO:0000256" key="1">
    <source>
        <dbReference type="ARBA" id="ARBA00009865"/>
    </source>
</evidence>
<organism evidence="8 9">
    <name type="scientific">Pirellulimonas nuda</name>
    <dbReference type="NCBI Taxonomy" id="2528009"/>
    <lineage>
        <taxon>Bacteria</taxon>
        <taxon>Pseudomonadati</taxon>
        <taxon>Planctomycetota</taxon>
        <taxon>Planctomycetia</taxon>
        <taxon>Pirellulales</taxon>
        <taxon>Lacipirellulaceae</taxon>
        <taxon>Pirellulimonas</taxon>
    </lineage>
</organism>
<evidence type="ECO:0000313" key="8">
    <source>
        <dbReference type="EMBL" id="QDU91615.1"/>
    </source>
</evidence>
<gene>
    <name evidence="8" type="primary">xynB_2</name>
    <name evidence="8" type="ORF">Pla175_50450</name>
</gene>
<dbReference type="PANTHER" id="PTHR42812:SF5">
    <property type="entry name" value="ENDO-ARABINASE"/>
    <property type="match status" value="1"/>
</dbReference>
<dbReference type="InterPro" id="IPR006710">
    <property type="entry name" value="Glyco_hydro_43"/>
</dbReference>
<accession>A0A518DJG7</accession>
<feature type="chain" id="PRO_5022041513" evidence="7">
    <location>
        <begin position="18"/>
        <end position="340"/>
    </location>
</feature>
<dbReference type="KEGG" id="pnd:Pla175_50450"/>
<evidence type="ECO:0000256" key="5">
    <source>
        <dbReference type="PIRSR" id="PIRSR606710-2"/>
    </source>
</evidence>
<evidence type="ECO:0000256" key="3">
    <source>
        <dbReference type="ARBA" id="ARBA00023295"/>
    </source>
</evidence>
<dbReference type="InterPro" id="IPR051795">
    <property type="entry name" value="Glycosyl_Hydrlase_43"/>
</dbReference>
<keyword evidence="9" id="KW-1185">Reference proteome</keyword>
<dbReference type="SUPFAM" id="SSF75005">
    <property type="entry name" value="Arabinanase/levansucrase/invertase"/>
    <property type="match status" value="1"/>
</dbReference>
<evidence type="ECO:0000256" key="7">
    <source>
        <dbReference type="SAM" id="SignalP"/>
    </source>
</evidence>
<reference evidence="8 9" key="1">
    <citation type="submission" date="2019-02" db="EMBL/GenBank/DDBJ databases">
        <title>Deep-cultivation of Planctomycetes and their phenomic and genomic characterization uncovers novel biology.</title>
        <authorList>
            <person name="Wiegand S."/>
            <person name="Jogler M."/>
            <person name="Boedeker C."/>
            <person name="Pinto D."/>
            <person name="Vollmers J."/>
            <person name="Rivas-Marin E."/>
            <person name="Kohn T."/>
            <person name="Peeters S.H."/>
            <person name="Heuer A."/>
            <person name="Rast P."/>
            <person name="Oberbeckmann S."/>
            <person name="Bunk B."/>
            <person name="Jeske O."/>
            <person name="Meyerdierks A."/>
            <person name="Storesund J.E."/>
            <person name="Kallscheuer N."/>
            <person name="Luecker S."/>
            <person name="Lage O.M."/>
            <person name="Pohl T."/>
            <person name="Merkel B.J."/>
            <person name="Hornburger P."/>
            <person name="Mueller R.-W."/>
            <person name="Bruemmer F."/>
            <person name="Labrenz M."/>
            <person name="Spormann A.M."/>
            <person name="Op den Camp H."/>
            <person name="Overmann J."/>
            <person name="Amann R."/>
            <person name="Jetten M.S.M."/>
            <person name="Mascher T."/>
            <person name="Medema M.H."/>
            <person name="Devos D.P."/>
            <person name="Kaster A.-K."/>
            <person name="Ovreas L."/>
            <person name="Rohde M."/>
            <person name="Galperin M.Y."/>
            <person name="Jogler C."/>
        </authorList>
    </citation>
    <scope>NUCLEOTIDE SEQUENCE [LARGE SCALE GENOMIC DNA]</scope>
    <source>
        <strain evidence="8 9">Pla175</strain>
    </source>
</reference>
<dbReference type="OrthoDB" id="9801455at2"/>
<protein>
    <submittedName>
        <fullName evidence="8">Beta-xylosidase</fullName>
        <ecNumber evidence="8">3.2.1.37</ecNumber>
    </submittedName>
</protein>
<evidence type="ECO:0000256" key="6">
    <source>
        <dbReference type="RuleBase" id="RU361187"/>
    </source>
</evidence>
<dbReference type="RefSeq" id="WP_145291780.1">
    <property type="nucleotide sequence ID" value="NZ_CP036291.1"/>
</dbReference>
<feature type="active site" description="Proton donor" evidence="4">
    <location>
        <position position="211"/>
    </location>
</feature>
<keyword evidence="2 6" id="KW-0378">Hydrolase</keyword>
<evidence type="ECO:0000256" key="4">
    <source>
        <dbReference type="PIRSR" id="PIRSR606710-1"/>
    </source>
</evidence>
<dbReference type="InterPro" id="IPR023296">
    <property type="entry name" value="Glyco_hydro_beta-prop_sf"/>
</dbReference>
<keyword evidence="3 6" id="KW-0326">Glycosidase</keyword>
<dbReference type="EMBL" id="CP036291">
    <property type="protein sequence ID" value="QDU91615.1"/>
    <property type="molecule type" value="Genomic_DNA"/>
</dbReference>
<dbReference type="GO" id="GO:0009044">
    <property type="term" value="F:xylan 1,4-beta-xylosidase activity"/>
    <property type="evidence" value="ECO:0007669"/>
    <property type="project" value="UniProtKB-EC"/>
</dbReference>
<feature type="signal peptide" evidence="7">
    <location>
        <begin position="1"/>
        <end position="17"/>
    </location>
</feature>
<keyword evidence="7" id="KW-0732">Signal</keyword>
<dbReference type="Proteomes" id="UP000317429">
    <property type="component" value="Chromosome"/>
</dbReference>
<sequence precursor="true">MLRFTLVLLCLTSAAHAEEFRYQNPITSGIDPQGLRDCQVFRDGDHWYLTGTSSPHWEREPGMNPGVRLYRSDDLLNWAEVGIIVPKPEDTQSWYEERFWAPEVQKINGRYYCTFNCTNPPVQQGQAGGLAVADRVEGPYTVLTPDKPLVQGNDLTLHQEPDGRVYAFWNRGKQHGILSAEVDLETPKLLTEPTTCIRQGEPGEWDSIGIEGAYIVKHRGTYYLMYSSWTRGYEIGYATASSINGPWTKHPGSPIYGAQSRSVAEKNGATYTGDEDCPFNAVGHNEVFTGPDGRLWLSCHGILPGKPPMLVIDPISFEPDGSMKIAGPTHTPQTIPLDLK</sequence>
<proteinExistence type="inferred from homology"/>
<feature type="site" description="Important for catalytic activity, responsible for pKa modulation of the active site Glu and correct orientation of both the proton donor and substrate" evidence="5">
    <location>
        <position position="154"/>
    </location>
</feature>
<dbReference type="EC" id="3.2.1.37" evidence="8"/>
<name>A0A518DJG7_9BACT</name>
<comment type="similarity">
    <text evidence="1 6">Belongs to the glycosyl hydrolase 43 family.</text>
</comment>
<dbReference type="AlphaFoldDB" id="A0A518DJG7"/>
<dbReference type="GO" id="GO:0005975">
    <property type="term" value="P:carbohydrate metabolic process"/>
    <property type="evidence" value="ECO:0007669"/>
    <property type="project" value="InterPro"/>
</dbReference>
<feature type="active site" description="Proton acceptor" evidence="4">
    <location>
        <position position="37"/>
    </location>
</feature>
<dbReference type="PANTHER" id="PTHR42812">
    <property type="entry name" value="BETA-XYLOSIDASE"/>
    <property type="match status" value="1"/>
</dbReference>
<evidence type="ECO:0000256" key="2">
    <source>
        <dbReference type="ARBA" id="ARBA00022801"/>
    </source>
</evidence>
<evidence type="ECO:0000313" key="9">
    <source>
        <dbReference type="Proteomes" id="UP000317429"/>
    </source>
</evidence>